<dbReference type="VEuPathDB" id="FungiDB:TSTA_010970"/>
<accession>B8MHK0</accession>
<dbReference type="HOGENOM" id="CLU_2074708_0_0_1"/>
<dbReference type="GeneID" id="8109870"/>
<evidence type="ECO:0000313" key="3">
    <source>
        <dbReference type="Proteomes" id="UP000001745"/>
    </source>
</evidence>
<gene>
    <name evidence="2" type="ORF">TSTA_010970</name>
</gene>
<keyword evidence="3" id="KW-1185">Reference proteome</keyword>
<dbReference type="Proteomes" id="UP000001745">
    <property type="component" value="Unassembled WGS sequence"/>
</dbReference>
<dbReference type="AlphaFoldDB" id="B8MHK0"/>
<organism evidence="2 3">
    <name type="scientific">Talaromyces stipitatus (strain ATCC 10500 / CBS 375.48 / QM 6759 / NRRL 1006)</name>
    <name type="common">Penicillium stipitatum</name>
    <dbReference type="NCBI Taxonomy" id="441959"/>
    <lineage>
        <taxon>Eukaryota</taxon>
        <taxon>Fungi</taxon>
        <taxon>Dikarya</taxon>
        <taxon>Ascomycota</taxon>
        <taxon>Pezizomycotina</taxon>
        <taxon>Eurotiomycetes</taxon>
        <taxon>Eurotiomycetidae</taxon>
        <taxon>Eurotiales</taxon>
        <taxon>Trichocomaceae</taxon>
        <taxon>Talaromyces</taxon>
        <taxon>Talaromyces sect. Talaromyces</taxon>
    </lineage>
</organism>
<evidence type="ECO:0000313" key="2">
    <source>
        <dbReference type="EMBL" id="EED15981.1"/>
    </source>
</evidence>
<feature type="region of interest" description="Disordered" evidence="1">
    <location>
        <begin position="1"/>
        <end position="56"/>
    </location>
</feature>
<reference evidence="3" key="1">
    <citation type="journal article" date="2015" name="Genome Announc.">
        <title>Genome sequence of the AIDS-associated pathogen Penicillium marneffei (ATCC18224) and its near taxonomic relative Talaromyces stipitatus (ATCC10500).</title>
        <authorList>
            <person name="Nierman W.C."/>
            <person name="Fedorova-Abrams N.D."/>
            <person name="Andrianopoulos A."/>
        </authorList>
    </citation>
    <scope>NUCLEOTIDE SEQUENCE [LARGE SCALE GENOMIC DNA]</scope>
    <source>
        <strain evidence="3">ATCC 10500 / CBS 375.48 / QM 6759 / NRRL 1006</strain>
    </source>
</reference>
<protein>
    <submittedName>
        <fullName evidence="2">Uncharacterized protein</fullName>
    </submittedName>
</protein>
<name>B8MHK0_TALSN</name>
<proteinExistence type="predicted"/>
<evidence type="ECO:0000256" key="1">
    <source>
        <dbReference type="SAM" id="MobiDB-lite"/>
    </source>
</evidence>
<dbReference type="PhylomeDB" id="B8MHK0"/>
<sequence>MSILQHAAPASAKIIVKNERRAPKNCGNKGGNGSGASKDDKKNKSRSDKLKDDKGAAKISWVEKKQLIAEGKCFNYKMKGHIANKCELNKKDIPNLKALEAAKKADVEESSESENDNA</sequence>
<dbReference type="EMBL" id="EQ962656">
    <property type="protein sequence ID" value="EED15981.1"/>
    <property type="molecule type" value="Genomic_DNA"/>
</dbReference>
<dbReference type="InParanoid" id="B8MHK0"/>
<dbReference type="RefSeq" id="XP_002483215.1">
    <property type="nucleotide sequence ID" value="XM_002483170.1"/>
</dbReference>
<feature type="compositionally biased region" description="Basic and acidic residues" evidence="1">
    <location>
        <begin position="37"/>
        <end position="56"/>
    </location>
</feature>